<dbReference type="GO" id="GO:0003735">
    <property type="term" value="F:structural constituent of ribosome"/>
    <property type="evidence" value="ECO:0007669"/>
    <property type="project" value="InterPro"/>
</dbReference>
<dbReference type="NCBIfam" id="NF001981">
    <property type="entry name" value="PRK00773.1-1"/>
    <property type="match status" value="1"/>
</dbReference>
<organism evidence="5 6">
    <name type="scientific">Nanobsidianus stetteri</name>
    <dbReference type="NCBI Taxonomy" id="1294122"/>
    <lineage>
        <taxon>Archaea</taxon>
        <taxon>Nanobdellota</taxon>
        <taxon>Candidatus Nanoarchaeia</taxon>
        <taxon>Nanoarchaeales</taxon>
        <taxon>Nanopusillaceae</taxon>
        <taxon>Candidatus Nanobsidianus</taxon>
    </lineage>
</organism>
<dbReference type="Pfam" id="PF01775">
    <property type="entry name" value="Ribosomal_L18A"/>
    <property type="match status" value="1"/>
</dbReference>
<accession>R1GAB1</accession>
<keyword evidence="3" id="KW-0699">rRNA-binding</keyword>
<dbReference type="InterPro" id="IPR028877">
    <property type="entry name" value="Ribosomal_eL20"/>
</dbReference>
<evidence type="ECO:0000259" key="4">
    <source>
        <dbReference type="Pfam" id="PF01775"/>
    </source>
</evidence>
<dbReference type="EMBL" id="APJZ01000001">
    <property type="protein sequence ID" value="EOD42794.1"/>
    <property type="molecule type" value="Genomic_DNA"/>
</dbReference>
<evidence type="ECO:0000256" key="3">
    <source>
        <dbReference type="HAMAP-Rule" id="MF_00273"/>
    </source>
</evidence>
<feature type="domain" description="Large ribosomal subunit protein eL20" evidence="4">
    <location>
        <begin position="3"/>
        <end position="74"/>
    </location>
</feature>
<keyword evidence="3" id="KW-0694">RNA-binding</keyword>
<name>R1GAB1_NANST</name>
<dbReference type="SUPFAM" id="SSF160374">
    <property type="entry name" value="RplX-like"/>
    <property type="match status" value="1"/>
</dbReference>
<protein>
    <recommendedName>
        <fullName evidence="3">Large ribosomal subunit protein eL20</fullName>
    </recommendedName>
</protein>
<dbReference type="Proteomes" id="UP000053279">
    <property type="component" value="Unassembled WGS sequence"/>
</dbReference>
<dbReference type="GO" id="GO:0006412">
    <property type="term" value="P:translation"/>
    <property type="evidence" value="ECO:0007669"/>
    <property type="project" value="UniProtKB-UniRule"/>
</dbReference>
<comment type="caution">
    <text evidence="5">The sequence shown here is derived from an EMBL/GenBank/DDBJ whole genome shotgun (WGS) entry which is preliminary data.</text>
</comment>
<evidence type="ECO:0000313" key="6">
    <source>
        <dbReference type="Proteomes" id="UP000053279"/>
    </source>
</evidence>
<dbReference type="GO" id="GO:0070180">
    <property type="term" value="F:large ribosomal subunit rRNA binding"/>
    <property type="evidence" value="ECO:0007669"/>
    <property type="project" value="UniProtKB-UniRule"/>
</dbReference>
<evidence type="ECO:0000313" key="5">
    <source>
        <dbReference type="EMBL" id="EOD42794.1"/>
    </source>
</evidence>
<dbReference type="HAMAP" id="MF_00273">
    <property type="entry name" value="Ribosomal_eL20"/>
    <property type="match status" value="1"/>
</dbReference>
<dbReference type="GO" id="GO:1990904">
    <property type="term" value="C:ribonucleoprotein complex"/>
    <property type="evidence" value="ECO:0007669"/>
    <property type="project" value="UniProtKB-KW"/>
</dbReference>
<evidence type="ECO:0000256" key="2">
    <source>
        <dbReference type="ARBA" id="ARBA00023274"/>
    </source>
</evidence>
<reference evidence="5 6" key="1">
    <citation type="submission" date="2013-02" db="EMBL/GenBank/DDBJ databases">
        <title>Insights into archaeal evolution and symbiosis from the genomes of a Nanoarchaeon and its crenarchaeal host from Yellowstone National Park.</title>
        <authorList>
            <person name="Podar M."/>
            <person name="Makarova K.S."/>
            <person name="Graham D.E."/>
            <person name="Wolf Y.I."/>
            <person name="Koonin E.V."/>
            <person name="Reysenbach A.-L."/>
        </authorList>
    </citation>
    <scope>NUCLEOTIDE SEQUENCE [LARGE SCALE GENOMIC DNA]</scope>
</reference>
<comment type="similarity">
    <text evidence="3">Belongs to the eukaryotic ribosomal protein eL20 family.</text>
</comment>
<sequence>MEVKIYRVEGLIFKTKILRNLKKKEGVLTKRKVVYKFTKELLGINEKDVLERIYSLFGSAYKVKRNKIKILKVEEISENDIRDKNLKKFVEYIKNGKF</sequence>
<proteinExistence type="inferred from homology"/>
<evidence type="ECO:0000256" key="1">
    <source>
        <dbReference type="ARBA" id="ARBA00022980"/>
    </source>
</evidence>
<keyword evidence="1 3" id="KW-0689">Ribosomal protein</keyword>
<keyword evidence="6" id="KW-1185">Reference proteome</keyword>
<dbReference type="Gene3D" id="3.10.20.10">
    <property type="match status" value="1"/>
</dbReference>
<dbReference type="GO" id="GO:0005840">
    <property type="term" value="C:ribosome"/>
    <property type="evidence" value="ECO:0007669"/>
    <property type="project" value="UniProtKB-KW"/>
</dbReference>
<dbReference type="AlphaFoldDB" id="R1GAB1"/>
<keyword evidence="2 3" id="KW-0687">Ribonucleoprotein</keyword>
<comment type="subunit">
    <text evidence="3">Part of the 50S ribosomal subunit. Binds 23S rRNA.</text>
</comment>
<gene>
    <name evidence="3" type="primary">rpl18a</name>
    <name evidence="3" type="synonym">rpl20e</name>
    <name evidence="3" type="synonym">rplX</name>
    <name evidence="5" type="ORF">Nst1_133</name>
</gene>
<dbReference type="InterPro" id="IPR023573">
    <property type="entry name" value="Ribosomal_eL20_dom"/>
</dbReference>